<proteinExistence type="inferred from homology"/>
<dbReference type="PIRSF" id="PIRSF002741">
    <property type="entry name" value="MppA"/>
    <property type="match status" value="1"/>
</dbReference>
<keyword evidence="2" id="KW-0813">Transport</keyword>
<dbReference type="GO" id="GO:1904680">
    <property type="term" value="F:peptide transmembrane transporter activity"/>
    <property type="evidence" value="ECO:0007669"/>
    <property type="project" value="TreeGrafter"/>
</dbReference>
<evidence type="ECO:0000313" key="7">
    <source>
        <dbReference type="Proteomes" id="UP000632289"/>
    </source>
</evidence>
<dbReference type="InterPro" id="IPR000914">
    <property type="entry name" value="SBP_5_dom"/>
</dbReference>
<organism evidence="6 7">
    <name type="scientific">Streptomyces chumphonensis</name>
    <dbReference type="NCBI Taxonomy" id="1214925"/>
    <lineage>
        <taxon>Bacteria</taxon>
        <taxon>Bacillati</taxon>
        <taxon>Actinomycetota</taxon>
        <taxon>Actinomycetes</taxon>
        <taxon>Kitasatosporales</taxon>
        <taxon>Streptomycetaceae</taxon>
        <taxon>Streptomyces</taxon>
    </lineage>
</organism>
<comment type="caution">
    <text evidence="6">The sequence shown here is derived from an EMBL/GenBank/DDBJ whole genome shotgun (WGS) entry which is preliminary data.</text>
</comment>
<dbReference type="Gene3D" id="3.90.76.10">
    <property type="entry name" value="Dipeptide-binding Protein, Domain 1"/>
    <property type="match status" value="1"/>
</dbReference>
<dbReference type="GO" id="GO:0015833">
    <property type="term" value="P:peptide transport"/>
    <property type="evidence" value="ECO:0007669"/>
    <property type="project" value="TreeGrafter"/>
</dbReference>
<dbReference type="PROSITE" id="PS51257">
    <property type="entry name" value="PROKAR_LIPOPROTEIN"/>
    <property type="match status" value="1"/>
</dbReference>
<dbReference type="Gene3D" id="3.40.190.10">
    <property type="entry name" value="Periplasmic binding protein-like II"/>
    <property type="match status" value="1"/>
</dbReference>
<dbReference type="InterPro" id="IPR039424">
    <property type="entry name" value="SBP_5"/>
</dbReference>
<dbReference type="GO" id="GO:0043190">
    <property type="term" value="C:ATP-binding cassette (ABC) transporter complex"/>
    <property type="evidence" value="ECO:0007669"/>
    <property type="project" value="InterPro"/>
</dbReference>
<accession>A0A927IEH8</accession>
<dbReference type="InterPro" id="IPR030678">
    <property type="entry name" value="Peptide/Ni-bd"/>
</dbReference>
<sequence>MTGRRIRTTAAAVAAVLLGAAGCSSPSEGGGGSADTSYVVGIATEPETLSPLLGYGKDGNSKIFDGLLSRDADLTLTPALAAELPEASEDGLTYTYTLREDVAFSDGTPFTAADVVFTYETILDEDTNNPARGELDAIESVTAEGDHRVVFRLKYPYAAFPERTVLPIASEAVAGKQDVNTGAYNTEPVGTGPYVLTSWSRGEKLSFRANADYWGGEPEVEKLTMAVIDDDDIRATRLRSGDLDAAVLPPDLARTFADSDGRKIVEATSADFRGVTMPTENEVTGDRAVRRALDIATDRTAMVDNILDGAGRVAHGAVPTVSPWFAEGTERPHDPAEAEEILEQAGWEPGEDGVRVKDGRRAAFTLWYPAGDQVRQEHALAFAGDAKKIGVDITVESGTWEVIEPAMKEDAVLAGGGNPTDPDFDLYTLFHSDLAGDGFHNMARYANPAVDEKLEEGRRSADREVRKAAYDAVQRELRDDPGHIFLTHIDHVYVVSGDWENVTTQVEPHDHGLGAGPWWNIEDWRRGK</sequence>
<dbReference type="CDD" id="cd08518">
    <property type="entry name" value="PBP2_NikA_DppA_OppA_like_19"/>
    <property type="match status" value="1"/>
</dbReference>
<feature type="chain" id="PRO_5039730837" evidence="4">
    <location>
        <begin position="30"/>
        <end position="528"/>
    </location>
</feature>
<evidence type="ECO:0000313" key="6">
    <source>
        <dbReference type="EMBL" id="MBD3934172.1"/>
    </source>
</evidence>
<comment type="similarity">
    <text evidence="1">Belongs to the bacterial solute-binding protein 5 family.</text>
</comment>
<keyword evidence="7" id="KW-1185">Reference proteome</keyword>
<dbReference type="PANTHER" id="PTHR30290">
    <property type="entry name" value="PERIPLASMIC BINDING COMPONENT OF ABC TRANSPORTER"/>
    <property type="match status" value="1"/>
</dbReference>
<evidence type="ECO:0000256" key="4">
    <source>
        <dbReference type="SAM" id="SignalP"/>
    </source>
</evidence>
<evidence type="ECO:0000256" key="1">
    <source>
        <dbReference type="ARBA" id="ARBA00005695"/>
    </source>
</evidence>
<dbReference type="GO" id="GO:0042597">
    <property type="term" value="C:periplasmic space"/>
    <property type="evidence" value="ECO:0007669"/>
    <property type="project" value="UniProtKB-ARBA"/>
</dbReference>
<dbReference type="SUPFAM" id="SSF53850">
    <property type="entry name" value="Periplasmic binding protein-like II"/>
    <property type="match status" value="1"/>
</dbReference>
<evidence type="ECO:0000259" key="5">
    <source>
        <dbReference type="Pfam" id="PF00496"/>
    </source>
</evidence>
<dbReference type="Pfam" id="PF00496">
    <property type="entry name" value="SBP_bac_5"/>
    <property type="match status" value="1"/>
</dbReference>
<dbReference type="AlphaFoldDB" id="A0A927IEH8"/>
<keyword evidence="3 4" id="KW-0732">Signal</keyword>
<feature type="domain" description="Solute-binding protein family 5" evidence="5">
    <location>
        <begin position="76"/>
        <end position="433"/>
    </location>
</feature>
<reference evidence="6" key="1">
    <citation type="submission" date="2020-09" db="EMBL/GenBank/DDBJ databases">
        <title>Secondary metabolite and genome analysis of marine Streptomyces chumphonensis KK1-2T.</title>
        <authorList>
            <person name="Phongsopitanun W."/>
            <person name="Kanchanasin P."/>
            <person name="Pittayakhajonwut P."/>
            <person name="Suwanborirux K."/>
            <person name="Tanasupawat S."/>
        </authorList>
    </citation>
    <scope>NUCLEOTIDE SEQUENCE</scope>
    <source>
        <strain evidence="6">KK1-2</strain>
    </source>
</reference>
<feature type="signal peptide" evidence="4">
    <location>
        <begin position="1"/>
        <end position="29"/>
    </location>
</feature>
<protein>
    <submittedName>
        <fullName evidence="6">ABC transporter substrate-binding protein</fullName>
    </submittedName>
</protein>
<gene>
    <name evidence="6" type="ORF">IF129_21745</name>
</gene>
<dbReference type="RefSeq" id="WP_191211466.1">
    <property type="nucleotide sequence ID" value="NZ_BAABKL010000041.1"/>
</dbReference>
<evidence type="ECO:0000256" key="2">
    <source>
        <dbReference type="ARBA" id="ARBA00022448"/>
    </source>
</evidence>
<evidence type="ECO:0000256" key="3">
    <source>
        <dbReference type="ARBA" id="ARBA00022729"/>
    </source>
</evidence>
<dbReference type="PANTHER" id="PTHR30290:SF9">
    <property type="entry name" value="OLIGOPEPTIDE-BINDING PROTEIN APPA"/>
    <property type="match status" value="1"/>
</dbReference>
<name>A0A927IEH8_9ACTN</name>
<dbReference type="EMBL" id="JACXYU010000014">
    <property type="protein sequence ID" value="MBD3934172.1"/>
    <property type="molecule type" value="Genomic_DNA"/>
</dbReference>
<dbReference type="Proteomes" id="UP000632289">
    <property type="component" value="Unassembled WGS sequence"/>
</dbReference>
<dbReference type="Gene3D" id="3.10.105.10">
    <property type="entry name" value="Dipeptide-binding Protein, Domain 3"/>
    <property type="match status" value="1"/>
</dbReference>